<gene>
    <name evidence="11" type="ORF">JL111_15920</name>
</gene>
<dbReference type="SMART" id="SM00387">
    <property type="entry name" value="HATPase_c"/>
    <property type="match status" value="1"/>
</dbReference>
<dbReference type="Gene3D" id="1.10.287.130">
    <property type="match status" value="1"/>
</dbReference>
<dbReference type="Proteomes" id="UP000644749">
    <property type="component" value="Unassembled WGS sequence"/>
</dbReference>
<keyword evidence="5 11" id="KW-0418">Kinase</keyword>
<sequence length="551" mass="59839">MDQDVESIWKSEQSQAIVRLCIAGAAAVYILATIGLGLLTSQTVLVLLPYICVFFIVAVALFVAINRWRRVHHGRRVIAMLLDYGSITLVLLLGDEVMLPISATLIWITVGYGMRYGTGYLFAGSVASLTSVTATAAFSDFWRANPYLVAMLAISVLMVPVYASILLKRTRLAHEEAMAANRAKSQVLAQASHDLRQPIHAIGLFTNCLRAAPLGPDEQVMVGRIERSLDSISRLFRSLLDLSTLDSGRVIPRQEVVSLHDLLSDLAAQNSQAARWAQVDLRVVTCRQHVFSDPALLNTMVQNLITNAVKHAPGGPVLIGCRRRNGRIAIEVHDRGPGIPADHLDRIFDEFHRVTREGCDVSGVGLGLSIVRRMAALLQLVVTARSRQGLGSTLSIDGLQMAPRELLASDRTRRHPTPLNGLRVLLIEDDPEVLHATSALLRKWGCQVRAERTSPPDDCPTDLIIADFDLGEGDNGCQVIAKVRADRAEHVPAILITGHDAISPHPLLGDDTPVLSKPLRPAELRAAVAAQRLAQLAARAVAKPDQPAATG</sequence>
<evidence type="ECO:0000256" key="3">
    <source>
        <dbReference type="ARBA" id="ARBA00022553"/>
    </source>
</evidence>
<evidence type="ECO:0000256" key="7">
    <source>
        <dbReference type="PROSITE-ProRule" id="PRU00169"/>
    </source>
</evidence>
<dbReference type="SMART" id="SM00388">
    <property type="entry name" value="HisKA"/>
    <property type="match status" value="1"/>
</dbReference>
<dbReference type="InterPro" id="IPR003661">
    <property type="entry name" value="HisK_dim/P_dom"/>
</dbReference>
<dbReference type="InterPro" id="IPR036890">
    <property type="entry name" value="HATPase_C_sf"/>
</dbReference>
<dbReference type="InterPro" id="IPR011006">
    <property type="entry name" value="CheY-like_superfamily"/>
</dbReference>
<dbReference type="EMBL" id="JAESHT010000016">
    <property type="protein sequence ID" value="MBL3674968.1"/>
    <property type="molecule type" value="Genomic_DNA"/>
</dbReference>
<organism evidence="11 12">
    <name type="scientific">Paracoccus aerius</name>
    <dbReference type="NCBI Taxonomy" id="1915382"/>
    <lineage>
        <taxon>Bacteria</taxon>
        <taxon>Pseudomonadati</taxon>
        <taxon>Pseudomonadota</taxon>
        <taxon>Alphaproteobacteria</taxon>
        <taxon>Rhodobacterales</taxon>
        <taxon>Paracoccaceae</taxon>
        <taxon>Paracoccus</taxon>
    </lineage>
</organism>
<evidence type="ECO:0000256" key="5">
    <source>
        <dbReference type="ARBA" id="ARBA00022777"/>
    </source>
</evidence>
<dbReference type="SUPFAM" id="SSF47384">
    <property type="entry name" value="Homodimeric domain of signal transducing histidine kinase"/>
    <property type="match status" value="1"/>
</dbReference>
<feature type="modified residue" description="4-aspartylphosphate" evidence="7">
    <location>
        <position position="467"/>
    </location>
</feature>
<dbReference type="Pfam" id="PF02518">
    <property type="entry name" value="HATPase_c"/>
    <property type="match status" value="1"/>
</dbReference>
<keyword evidence="4" id="KW-0808">Transferase</keyword>
<keyword evidence="8" id="KW-1133">Transmembrane helix</keyword>
<evidence type="ECO:0000256" key="4">
    <source>
        <dbReference type="ARBA" id="ARBA00022679"/>
    </source>
</evidence>
<comment type="caution">
    <text evidence="11">The sequence shown here is derived from an EMBL/GenBank/DDBJ whole genome shotgun (WGS) entry which is preliminary data.</text>
</comment>
<keyword evidence="6" id="KW-0902">Two-component regulatory system</keyword>
<keyword evidence="8" id="KW-0472">Membrane</keyword>
<dbReference type="SUPFAM" id="SSF52172">
    <property type="entry name" value="CheY-like"/>
    <property type="match status" value="1"/>
</dbReference>
<name>A0ABS1S8C7_9RHOB</name>
<dbReference type="InterPro" id="IPR005467">
    <property type="entry name" value="His_kinase_dom"/>
</dbReference>
<feature type="domain" description="Response regulatory" evidence="10">
    <location>
        <begin position="423"/>
        <end position="532"/>
    </location>
</feature>
<dbReference type="CDD" id="cd00082">
    <property type="entry name" value="HisKA"/>
    <property type="match status" value="1"/>
</dbReference>
<feature type="domain" description="Histidine kinase" evidence="9">
    <location>
        <begin position="190"/>
        <end position="396"/>
    </location>
</feature>
<comment type="catalytic activity">
    <reaction evidence="1">
        <text>ATP + protein L-histidine = ADP + protein N-phospho-L-histidine.</text>
        <dbReference type="EC" id="2.7.13.3"/>
    </reaction>
</comment>
<feature type="transmembrane region" description="Helical" evidence="8">
    <location>
        <begin position="44"/>
        <end position="65"/>
    </location>
</feature>
<evidence type="ECO:0000259" key="10">
    <source>
        <dbReference type="PROSITE" id="PS50110"/>
    </source>
</evidence>
<evidence type="ECO:0000256" key="6">
    <source>
        <dbReference type="ARBA" id="ARBA00023012"/>
    </source>
</evidence>
<dbReference type="PRINTS" id="PR00344">
    <property type="entry name" value="BCTRLSENSOR"/>
</dbReference>
<dbReference type="CDD" id="cd00156">
    <property type="entry name" value="REC"/>
    <property type="match status" value="1"/>
</dbReference>
<keyword evidence="3 7" id="KW-0597">Phosphoprotein</keyword>
<dbReference type="InterPro" id="IPR001789">
    <property type="entry name" value="Sig_transdc_resp-reg_receiver"/>
</dbReference>
<feature type="transmembrane region" description="Helical" evidence="8">
    <location>
        <begin position="121"/>
        <end position="141"/>
    </location>
</feature>
<evidence type="ECO:0000256" key="2">
    <source>
        <dbReference type="ARBA" id="ARBA00012438"/>
    </source>
</evidence>
<dbReference type="Gene3D" id="3.30.565.10">
    <property type="entry name" value="Histidine kinase-like ATPase, C-terminal domain"/>
    <property type="match status" value="1"/>
</dbReference>
<evidence type="ECO:0000256" key="1">
    <source>
        <dbReference type="ARBA" id="ARBA00000085"/>
    </source>
</evidence>
<evidence type="ECO:0000256" key="8">
    <source>
        <dbReference type="SAM" id="Phobius"/>
    </source>
</evidence>
<dbReference type="PANTHER" id="PTHR43711:SF1">
    <property type="entry name" value="HISTIDINE KINASE 1"/>
    <property type="match status" value="1"/>
</dbReference>
<evidence type="ECO:0000313" key="12">
    <source>
        <dbReference type="Proteomes" id="UP000644749"/>
    </source>
</evidence>
<dbReference type="PROSITE" id="PS50110">
    <property type="entry name" value="RESPONSE_REGULATORY"/>
    <property type="match status" value="1"/>
</dbReference>
<feature type="transmembrane region" description="Helical" evidence="8">
    <location>
        <begin position="147"/>
        <end position="167"/>
    </location>
</feature>
<reference evidence="11 12" key="1">
    <citation type="submission" date="2021-01" db="EMBL/GenBank/DDBJ databases">
        <title>011410 draft genome.</title>
        <authorList>
            <person name="Lang L."/>
        </authorList>
    </citation>
    <scope>NUCLEOTIDE SEQUENCE [LARGE SCALE GENOMIC DNA]</scope>
    <source>
        <strain evidence="11 12">KCTC 42845</strain>
    </source>
</reference>
<evidence type="ECO:0000259" key="9">
    <source>
        <dbReference type="PROSITE" id="PS50109"/>
    </source>
</evidence>
<dbReference type="InterPro" id="IPR003594">
    <property type="entry name" value="HATPase_dom"/>
</dbReference>
<protein>
    <recommendedName>
        <fullName evidence="2">histidine kinase</fullName>
        <ecNumber evidence="2">2.7.13.3</ecNumber>
    </recommendedName>
</protein>
<evidence type="ECO:0000313" key="11">
    <source>
        <dbReference type="EMBL" id="MBL3674968.1"/>
    </source>
</evidence>
<dbReference type="Pfam" id="PF00512">
    <property type="entry name" value="HisKA"/>
    <property type="match status" value="1"/>
</dbReference>
<dbReference type="Gene3D" id="3.40.50.2300">
    <property type="match status" value="1"/>
</dbReference>
<dbReference type="SMART" id="SM00448">
    <property type="entry name" value="REC"/>
    <property type="match status" value="1"/>
</dbReference>
<dbReference type="EC" id="2.7.13.3" evidence="2"/>
<dbReference type="PROSITE" id="PS50109">
    <property type="entry name" value="HIS_KIN"/>
    <property type="match status" value="1"/>
</dbReference>
<dbReference type="InterPro" id="IPR050736">
    <property type="entry name" value="Sensor_HK_Regulatory"/>
</dbReference>
<dbReference type="GO" id="GO:0016301">
    <property type="term" value="F:kinase activity"/>
    <property type="evidence" value="ECO:0007669"/>
    <property type="project" value="UniProtKB-KW"/>
</dbReference>
<accession>A0ABS1S8C7</accession>
<dbReference type="SUPFAM" id="SSF55874">
    <property type="entry name" value="ATPase domain of HSP90 chaperone/DNA topoisomerase II/histidine kinase"/>
    <property type="match status" value="1"/>
</dbReference>
<feature type="transmembrane region" description="Helical" evidence="8">
    <location>
        <begin position="16"/>
        <end position="38"/>
    </location>
</feature>
<keyword evidence="12" id="KW-1185">Reference proteome</keyword>
<keyword evidence="8" id="KW-0812">Transmembrane</keyword>
<dbReference type="InterPro" id="IPR036097">
    <property type="entry name" value="HisK_dim/P_sf"/>
</dbReference>
<dbReference type="RefSeq" id="WP_191312748.1">
    <property type="nucleotide sequence ID" value="NZ_BNCL01000030.1"/>
</dbReference>
<dbReference type="PANTHER" id="PTHR43711">
    <property type="entry name" value="TWO-COMPONENT HISTIDINE KINASE"/>
    <property type="match status" value="1"/>
</dbReference>
<dbReference type="InterPro" id="IPR004358">
    <property type="entry name" value="Sig_transdc_His_kin-like_C"/>
</dbReference>
<proteinExistence type="predicted"/>